<accession>A0A919Y3S3</accession>
<organism evidence="1 2">
    <name type="scientific">Paenibacillus apis</name>
    <dbReference type="NCBI Taxonomy" id="1792174"/>
    <lineage>
        <taxon>Bacteria</taxon>
        <taxon>Bacillati</taxon>
        <taxon>Bacillota</taxon>
        <taxon>Bacilli</taxon>
        <taxon>Bacillales</taxon>
        <taxon>Paenibacillaceae</taxon>
        <taxon>Paenibacillus</taxon>
    </lineage>
</organism>
<dbReference type="InterPro" id="IPR027417">
    <property type="entry name" value="P-loop_NTPase"/>
</dbReference>
<comment type="caution">
    <text evidence="1">The sequence shown here is derived from an EMBL/GenBank/DDBJ whole genome shotgun (WGS) entry which is preliminary data.</text>
</comment>
<evidence type="ECO:0008006" key="3">
    <source>
        <dbReference type="Google" id="ProtNLM"/>
    </source>
</evidence>
<dbReference type="Gene3D" id="3.40.50.300">
    <property type="entry name" value="P-loop containing nucleotide triphosphate hydrolases"/>
    <property type="match status" value="1"/>
</dbReference>
<proteinExistence type="predicted"/>
<protein>
    <recommendedName>
        <fullName evidence="3">Nucleotide kinase</fullName>
    </recommendedName>
</protein>
<evidence type="ECO:0000313" key="1">
    <source>
        <dbReference type="EMBL" id="GIO41630.1"/>
    </source>
</evidence>
<reference evidence="1" key="1">
    <citation type="submission" date="2021-03" db="EMBL/GenBank/DDBJ databases">
        <title>Antimicrobial resistance genes in bacteria isolated from Japanese honey, and their potential for conferring macrolide and lincosamide resistance in the American foulbrood pathogen Paenibacillus larvae.</title>
        <authorList>
            <person name="Okamoto M."/>
            <person name="Kumagai M."/>
            <person name="Kanamori H."/>
            <person name="Takamatsu D."/>
        </authorList>
    </citation>
    <scope>NUCLEOTIDE SEQUENCE</scope>
    <source>
        <strain evidence="1">J41TS4</strain>
    </source>
</reference>
<dbReference type="Proteomes" id="UP000678895">
    <property type="component" value="Unassembled WGS sequence"/>
</dbReference>
<evidence type="ECO:0000313" key="2">
    <source>
        <dbReference type="Proteomes" id="UP000678895"/>
    </source>
</evidence>
<dbReference type="AlphaFoldDB" id="A0A919Y3S3"/>
<sequence length="163" mass="19206">MKKLIVINGTMGVGKTTICKELYKSLDNAVWLDGDWCWMMNPWIVNEENIRMVENNITYLLRSFLTNSTFDYVIFNWVLHREGILDGLLDRLSDLDFQVEKVTLTCSEVALRQRMEHDNRSTEQIALSVERLRLYENMDTSIIDTTEMPIEEIVRRIEDIIKL</sequence>
<gene>
    <name evidence="1" type="ORF">J41TS4_13880</name>
</gene>
<dbReference type="EMBL" id="BORS01000004">
    <property type="protein sequence ID" value="GIO41630.1"/>
    <property type="molecule type" value="Genomic_DNA"/>
</dbReference>
<dbReference type="Pfam" id="PF13238">
    <property type="entry name" value="AAA_18"/>
    <property type="match status" value="1"/>
</dbReference>
<name>A0A919Y3S3_9BACL</name>
<keyword evidence="2" id="KW-1185">Reference proteome</keyword>
<dbReference type="RefSeq" id="WP_301625957.1">
    <property type="nucleotide sequence ID" value="NZ_BORS01000004.1"/>
</dbReference>
<dbReference type="SUPFAM" id="SSF52540">
    <property type="entry name" value="P-loop containing nucleoside triphosphate hydrolases"/>
    <property type="match status" value="1"/>
</dbReference>